<dbReference type="AlphaFoldDB" id="M4B4I4"/>
<dbReference type="Pfam" id="PF01419">
    <property type="entry name" value="Jacalin"/>
    <property type="match status" value="1"/>
</dbReference>
<dbReference type="EnsemblProtists" id="HpaT801183">
    <property type="protein sequence ID" value="HpaP801183"/>
    <property type="gene ID" value="HpaG801183"/>
</dbReference>
<keyword evidence="1" id="KW-0732">Signal</keyword>
<keyword evidence="4" id="KW-1185">Reference proteome</keyword>
<evidence type="ECO:0000313" key="3">
    <source>
        <dbReference type="EnsemblProtists" id="HpaP801183"/>
    </source>
</evidence>
<dbReference type="SUPFAM" id="SSF51101">
    <property type="entry name" value="Mannose-binding lectins"/>
    <property type="match status" value="1"/>
</dbReference>
<proteinExistence type="predicted"/>
<feature type="domain" description="Jacalin-type lectin" evidence="2">
    <location>
        <begin position="28"/>
        <end position="169"/>
    </location>
</feature>
<organism evidence="3 4">
    <name type="scientific">Hyaloperonospora arabidopsidis (strain Emoy2)</name>
    <name type="common">Downy mildew agent</name>
    <name type="synonym">Peronospora arabidopsidis</name>
    <dbReference type="NCBI Taxonomy" id="559515"/>
    <lineage>
        <taxon>Eukaryota</taxon>
        <taxon>Sar</taxon>
        <taxon>Stramenopiles</taxon>
        <taxon>Oomycota</taxon>
        <taxon>Peronosporomycetes</taxon>
        <taxon>Peronosporales</taxon>
        <taxon>Peronosporaceae</taxon>
        <taxon>Hyaloperonospora</taxon>
    </lineage>
</organism>
<dbReference type="SMART" id="SM00915">
    <property type="entry name" value="Jacalin"/>
    <property type="match status" value="1"/>
</dbReference>
<dbReference type="InParanoid" id="M4B4I4"/>
<dbReference type="VEuPathDB" id="FungiDB:HpaG801183"/>
<feature type="chain" id="PRO_5004048478" description="Jacalin-type lectin domain-containing protein" evidence="1">
    <location>
        <begin position="18"/>
        <end position="678"/>
    </location>
</feature>
<dbReference type="EMBL" id="JH598253">
    <property type="status" value="NOT_ANNOTATED_CDS"/>
    <property type="molecule type" value="Genomic_DNA"/>
</dbReference>
<reference evidence="4" key="1">
    <citation type="journal article" date="2010" name="Science">
        <title>Signatures of adaptation to obligate biotrophy in the Hyaloperonospora arabidopsidis genome.</title>
        <authorList>
            <person name="Baxter L."/>
            <person name="Tripathy S."/>
            <person name="Ishaque N."/>
            <person name="Boot N."/>
            <person name="Cabral A."/>
            <person name="Kemen E."/>
            <person name="Thines M."/>
            <person name="Ah-Fong A."/>
            <person name="Anderson R."/>
            <person name="Badejoko W."/>
            <person name="Bittner-Eddy P."/>
            <person name="Boore J.L."/>
            <person name="Chibucos M.C."/>
            <person name="Coates M."/>
            <person name="Dehal P."/>
            <person name="Delehaunty K."/>
            <person name="Dong S."/>
            <person name="Downton P."/>
            <person name="Dumas B."/>
            <person name="Fabro G."/>
            <person name="Fronick C."/>
            <person name="Fuerstenberg S.I."/>
            <person name="Fulton L."/>
            <person name="Gaulin E."/>
            <person name="Govers F."/>
            <person name="Hughes L."/>
            <person name="Humphray S."/>
            <person name="Jiang R.H."/>
            <person name="Judelson H."/>
            <person name="Kamoun S."/>
            <person name="Kyung K."/>
            <person name="Meijer H."/>
            <person name="Minx P."/>
            <person name="Morris P."/>
            <person name="Nelson J."/>
            <person name="Phuntumart V."/>
            <person name="Qutob D."/>
            <person name="Rehmany A."/>
            <person name="Rougon-Cardoso A."/>
            <person name="Ryden P."/>
            <person name="Torto-Alalibo T."/>
            <person name="Studholme D."/>
            <person name="Wang Y."/>
            <person name="Win J."/>
            <person name="Wood J."/>
            <person name="Clifton S.W."/>
            <person name="Rogers J."/>
            <person name="Van den Ackerveken G."/>
            <person name="Jones J.D."/>
            <person name="McDowell J.M."/>
            <person name="Beynon J."/>
            <person name="Tyler B.M."/>
        </authorList>
    </citation>
    <scope>NUCLEOTIDE SEQUENCE [LARGE SCALE GENOMIC DNA]</scope>
    <source>
        <strain evidence="4">Emoy2</strain>
    </source>
</reference>
<dbReference type="Gene3D" id="2.100.10.30">
    <property type="entry name" value="Jacalin-like lectin domain"/>
    <property type="match status" value="1"/>
</dbReference>
<accession>M4B4I4</accession>
<dbReference type="InterPro" id="IPR036404">
    <property type="entry name" value="Jacalin-like_lectin_dom_sf"/>
</dbReference>
<name>M4B4I4_HYAAE</name>
<dbReference type="OMA" id="QNDDCSG"/>
<protein>
    <recommendedName>
        <fullName evidence="2">Jacalin-type lectin domain-containing protein</fullName>
    </recommendedName>
</protein>
<dbReference type="Proteomes" id="UP000011713">
    <property type="component" value="Unassembled WGS sequence"/>
</dbReference>
<dbReference type="InterPro" id="IPR001229">
    <property type="entry name" value="Jacalin-like_lectin_dom"/>
</dbReference>
<dbReference type="STRING" id="559515.M4B4I4"/>
<dbReference type="eggNOG" id="ENOG502SIV5">
    <property type="taxonomic scope" value="Eukaryota"/>
</dbReference>
<evidence type="ECO:0000256" key="1">
    <source>
        <dbReference type="SAM" id="SignalP"/>
    </source>
</evidence>
<evidence type="ECO:0000313" key="4">
    <source>
        <dbReference type="Proteomes" id="UP000011713"/>
    </source>
</evidence>
<feature type="signal peptide" evidence="1">
    <location>
        <begin position="1"/>
        <end position="17"/>
    </location>
</feature>
<dbReference type="HOGENOM" id="CLU_002760_0_0_1"/>
<dbReference type="PROSITE" id="PS51752">
    <property type="entry name" value="JACALIN_LECTIN"/>
    <property type="match status" value="1"/>
</dbReference>
<reference evidence="3" key="2">
    <citation type="submission" date="2015-06" db="UniProtKB">
        <authorList>
            <consortium name="EnsemblProtists"/>
        </authorList>
    </citation>
    <scope>IDENTIFICATION</scope>
    <source>
        <strain evidence="3">Emoy2</strain>
    </source>
</reference>
<evidence type="ECO:0000259" key="2">
    <source>
        <dbReference type="PROSITE" id="PS51752"/>
    </source>
</evidence>
<sequence>MVVVQMCFLLLVSIVAGCGTTTSDDEDIQLSAIVGGSTGVAFSDINRIVLGQHVDSVTIRAEHRVTSVTLRVDTPADVTLSHGGSSGTDATLLLAQDEYVQSMEVHWTSHGSSARVVYLSFSTNEGHSVAAGTMTDTSRTISAPEGFQLSGFFGRAADKVTQLGAIWTRRNATSKALTDPMKSDWYGNGIRNWVGHTIGGATDSACYRKRVEFGSEESCPLGYDSDSKSCVAQCPISYPVECYKECLPQNDNCVEEILSKTVSVVATVFNTVTAGVFGAMFSSYANAKTNFLCAASIIGLMKSLTYYLRFHRTTAIQRRDEELLALAYQSNVVLYSMPIAVANCLGQTVPKKAKIFSYVHVVIANIVKQTIINGDKILASSRDVIGMLKDTGTISSTDGLHLGELQDLLDMDSTCGDQLRNLTDYIIASVHGIRNTAPSTSINDIRVEMSESPLVLRDIPIATNNCMRELMVSETREAAFQTRDLIRRTLGVIIDQLVETDHTDLGKSVFEGESTLEVANLVLVILGSVDPTRITWMLSQFVQPTCGPTTFTGEVDDGTLNDALGLKTLGEAFEGSYGTWTKKGDGTMNLAFESVGTKDVQVVIHSGGEKYDRIKVRAGETVKWNDLISVLQDKALYLDCWHRDMLGILSNTGSSLVLWIPRSSQGGKLIMHVRVNKS</sequence>